<dbReference type="Pfam" id="PF01553">
    <property type="entry name" value="Acyltransferase"/>
    <property type="match status" value="1"/>
</dbReference>
<keyword evidence="15 18" id="KW-1208">Phospholipid metabolism</keyword>
<feature type="transmembrane region" description="Helical" evidence="19">
    <location>
        <begin position="299"/>
        <end position="320"/>
    </location>
</feature>
<keyword evidence="8" id="KW-1003">Cell membrane</keyword>
<dbReference type="GO" id="GO:0005886">
    <property type="term" value="C:plasma membrane"/>
    <property type="evidence" value="ECO:0007669"/>
    <property type="project" value="UniProtKB-SubCell"/>
</dbReference>
<comment type="function">
    <text evidence="17">Converts lysophosphatidic acid (LPA) into phosphatidic acid by incorporating acyl moiety at the 2 position.</text>
</comment>
<evidence type="ECO:0000313" key="22">
    <source>
        <dbReference type="Proteomes" id="UP001154240"/>
    </source>
</evidence>
<evidence type="ECO:0000256" key="6">
    <source>
        <dbReference type="ARBA" id="ARBA00013211"/>
    </source>
</evidence>
<proteinExistence type="inferred from homology"/>
<dbReference type="EMBL" id="JAPHEH010000001">
    <property type="protein sequence ID" value="MDG4476102.1"/>
    <property type="molecule type" value="Genomic_DNA"/>
</dbReference>
<comment type="similarity">
    <text evidence="5 18">Belongs to the 1-acyl-sn-glycerol-3-phosphate acyltransferase family.</text>
</comment>
<feature type="transmembrane region" description="Helical" evidence="19">
    <location>
        <begin position="12"/>
        <end position="32"/>
    </location>
</feature>
<reference evidence="21" key="2">
    <citation type="submission" date="2022-10" db="EMBL/GenBank/DDBJ databases">
        <authorList>
            <person name="Aronson H.S."/>
        </authorList>
    </citation>
    <scope>NUCLEOTIDE SEQUENCE</scope>
    <source>
        <strain evidence="21">RS19-109</strain>
    </source>
</reference>
<gene>
    <name evidence="21" type="ORF">OLX77_08035</name>
</gene>
<evidence type="ECO:0000256" key="19">
    <source>
        <dbReference type="SAM" id="Phobius"/>
    </source>
</evidence>
<evidence type="ECO:0000256" key="7">
    <source>
        <dbReference type="ARBA" id="ARBA00016139"/>
    </source>
</evidence>
<evidence type="ECO:0000256" key="11">
    <source>
        <dbReference type="ARBA" id="ARBA00022679"/>
    </source>
</evidence>
<comment type="pathway">
    <text evidence="3">Phospholipid metabolism; CDP-diacylglycerol biosynthesis; CDP-diacylglycerol from sn-glycerol 3-phosphate: step 2/3.</text>
</comment>
<dbReference type="AlphaFoldDB" id="A0A9X4MNV9"/>
<dbReference type="InterPro" id="IPR002123">
    <property type="entry name" value="Plipid/glycerol_acylTrfase"/>
</dbReference>
<keyword evidence="13 19" id="KW-0472">Membrane</keyword>
<keyword evidence="19" id="KW-0812">Transmembrane</keyword>
<evidence type="ECO:0000256" key="15">
    <source>
        <dbReference type="ARBA" id="ARBA00023264"/>
    </source>
</evidence>
<comment type="pathway">
    <text evidence="4">Lipid metabolism.</text>
</comment>
<dbReference type="CDD" id="cd07989">
    <property type="entry name" value="LPLAT_AGPAT-like"/>
    <property type="match status" value="1"/>
</dbReference>
<evidence type="ECO:0000256" key="18">
    <source>
        <dbReference type="RuleBase" id="RU361267"/>
    </source>
</evidence>
<comment type="domain">
    <text evidence="18">The HXXXXD motif is essential for acyltransferase activity and may constitute the binding site for the phosphate moiety of the glycerol-3-phosphate.</text>
</comment>
<comment type="subcellular location">
    <subcellularLocation>
        <location evidence="2">Cell inner membrane</location>
        <topology evidence="2">Peripheral membrane protein</topology>
    </subcellularLocation>
</comment>
<evidence type="ECO:0000256" key="8">
    <source>
        <dbReference type="ARBA" id="ARBA00022475"/>
    </source>
</evidence>
<reference evidence="21" key="1">
    <citation type="journal article" date="2022" name="bioRxiv">
        <title>Thiovibrio frasassiensisgen. nov., sp. nov., an autotrophic, elemental sulfur disproportionating bacterium isolated from sulfidic karst sediment, and proposal of Thiovibrionaceae fam. nov.</title>
        <authorList>
            <person name="Aronson H."/>
            <person name="Thomas C."/>
            <person name="Bhattacharyya M."/>
            <person name="Eckstein S."/>
            <person name="Jensen S."/>
            <person name="Barco R."/>
            <person name="Macalady J."/>
            <person name="Amend J."/>
        </authorList>
    </citation>
    <scope>NUCLEOTIDE SEQUENCE</scope>
    <source>
        <strain evidence="21">RS19-109</strain>
    </source>
</reference>
<evidence type="ECO:0000256" key="1">
    <source>
        <dbReference type="ARBA" id="ARBA00001141"/>
    </source>
</evidence>
<keyword evidence="10" id="KW-0997">Cell inner membrane</keyword>
<dbReference type="NCBIfam" id="TIGR00530">
    <property type="entry name" value="AGP_acyltrn"/>
    <property type="match status" value="1"/>
</dbReference>
<evidence type="ECO:0000256" key="9">
    <source>
        <dbReference type="ARBA" id="ARBA00022516"/>
    </source>
</evidence>
<dbReference type="GO" id="GO:0006654">
    <property type="term" value="P:phosphatidic acid biosynthetic process"/>
    <property type="evidence" value="ECO:0007669"/>
    <property type="project" value="TreeGrafter"/>
</dbReference>
<evidence type="ECO:0000256" key="2">
    <source>
        <dbReference type="ARBA" id="ARBA00004417"/>
    </source>
</evidence>
<dbReference type="RefSeq" id="WP_307633071.1">
    <property type="nucleotide sequence ID" value="NZ_JAPHEH010000001.1"/>
</dbReference>
<comment type="catalytic activity">
    <reaction evidence="1 18">
        <text>a 1-acyl-sn-glycero-3-phosphate + an acyl-CoA = a 1,2-diacyl-sn-glycero-3-phosphate + CoA</text>
        <dbReference type="Rhea" id="RHEA:19709"/>
        <dbReference type="ChEBI" id="CHEBI:57287"/>
        <dbReference type="ChEBI" id="CHEBI:57970"/>
        <dbReference type="ChEBI" id="CHEBI:58342"/>
        <dbReference type="ChEBI" id="CHEBI:58608"/>
        <dbReference type="EC" id="2.3.1.51"/>
    </reaction>
</comment>
<evidence type="ECO:0000256" key="3">
    <source>
        <dbReference type="ARBA" id="ARBA00004728"/>
    </source>
</evidence>
<dbReference type="EC" id="2.3.1.51" evidence="6 18"/>
<keyword evidence="16 18" id="KW-0012">Acyltransferase</keyword>
<name>A0A9X4MNV9_9BACT</name>
<dbReference type="InterPro" id="IPR004552">
    <property type="entry name" value="AGP_acyltrans"/>
</dbReference>
<keyword evidence="9 18" id="KW-0444">Lipid biosynthesis</keyword>
<evidence type="ECO:0000256" key="12">
    <source>
        <dbReference type="ARBA" id="ARBA00023098"/>
    </source>
</evidence>
<keyword evidence="22" id="KW-1185">Reference proteome</keyword>
<dbReference type="SUPFAM" id="SSF69593">
    <property type="entry name" value="Glycerol-3-phosphate (1)-acyltransferase"/>
    <property type="match status" value="1"/>
</dbReference>
<evidence type="ECO:0000256" key="5">
    <source>
        <dbReference type="ARBA" id="ARBA00008655"/>
    </source>
</evidence>
<feature type="domain" description="Phospholipid/glycerol acyltransferase" evidence="20">
    <location>
        <begin position="72"/>
        <end position="186"/>
    </location>
</feature>
<dbReference type="PANTHER" id="PTHR10434">
    <property type="entry name" value="1-ACYL-SN-GLYCEROL-3-PHOSPHATE ACYLTRANSFERASE"/>
    <property type="match status" value="1"/>
</dbReference>
<keyword evidence="11 18" id="KW-0808">Transferase</keyword>
<accession>A0A9X4MNV9</accession>
<dbReference type="SMART" id="SM00563">
    <property type="entry name" value="PlsC"/>
    <property type="match status" value="1"/>
</dbReference>
<evidence type="ECO:0000313" key="21">
    <source>
        <dbReference type="EMBL" id="MDG4476102.1"/>
    </source>
</evidence>
<keyword evidence="19" id="KW-1133">Transmembrane helix</keyword>
<keyword evidence="12 18" id="KW-0443">Lipid metabolism</keyword>
<dbReference type="PANTHER" id="PTHR10434:SF59">
    <property type="entry name" value="1-ACYL-SN-GLYCEROL-3-PHOSPHATE ACYLTRANSFERASE"/>
    <property type="match status" value="1"/>
</dbReference>
<evidence type="ECO:0000256" key="4">
    <source>
        <dbReference type="ARBA" id="ARBA00005189"/>
    </source>
</evidence>
<feature type="transmembrane region" description="Helical" evidence="19">
    <location>
        <begin position="274"/>
        <end position="293"/>
    </location>
</feature>
<sequence length="386" mass="41861">MLTFLRGVLVLVFAPILTGMVSIVAIVMILIFRRSAADVQFLPRALGRIVARLGGVSVSMHGAALLEQGRPYIFAANHQSQFDILALQGYLGCDFRWLAKLELFQIPIFGKAMQLAGYIPVDRAHGRKALKSLDEAARRIADGTSVIIFPEGTRSPDGRLGEFKPGAMVLAIKSGVPLVPVAILGTHQVLPKGRLLARPGRVEIRVGAPIATSEYTVKQKQELAERLQGKVAELLEAEAGAHAAPRKEARQLKIRPAVVLDDVGKSRREYHGKIKVLVGILLFAGILGGLGVICDWAQAPIFTETAFVLFVAAGFAFVYYMEKLKEYKAIDASEQAKIAELAQEYREVAEYWQKVADSGRELVAAEYEAILAFADAKGGGPGCQGE</sequence>
<evidence type="ECO:0000259" key="20">
    <source>
        <dbReference type="SMART" id="SM00563"/>
    </source>
</evidence>
<dbReference type="GO" id="GO:0003841">
    <property type="term" value="F:1-acylglycerol-3-phosphate O-acyltransferase activity"/>
    <property type="evidence" value="ECO:0007669"/>
    <property type="project" value="UniProtKB-UniRule"/>
</dbReference>
<dbReference type="Proteomes" id="UP001154240">
    <property type="component" value="Unassembled WGS sequence"/>
</dbReference>
<evidence type="ECO:0000256" key="10">
    <source>
        <dbReference type="ARBA" id="ARBA00022519"/>
    </source>
</evidence>
<evidence type="ECO:0000256" key="16">
    <source>
        <dbReference type="ARBA" id="ARBA00023315"/>
    </source>
</evidence>
<comment type="caution">
    <text evidence="21">The sequence shown here is derived from an EMBL/GenBank/DDBJ whole genome shotgun (WGS) entry which is preliminary data.</text>
</comment>
<keyword evidence="14 18" id="KW-0594">Phospholipid biosynthesis</keyword>
<evidence type="ECO:0000256" key="13">
    <source>
        <dbReference type="ARBA" id="ARBA00023136"/>
    </source>
</evidence>
<evidence type="ECO:0000256" key="14">
    <source>
        <dbReference type="ARBA" id="ARBA00023209"/>
    </source>
</evidence>
<protein>
    <recommendedName>
        <fullName evidence="7 18">1-acyl-sn-glycerol-3-phosphate acyltransferase</fullName>
        <ecNumber evidence="6 18">2.3.1.51</ecNumber>
    </recommendedName>
</protein>
<evidence type="ECO:0000256" key="17">
    <source>
        <dbReference type="ARBA" id="ARBA00037183"/>
    </source>
</evidence>
<organism evidence="21 22">
    <name type="scientific">Thiovibrio frasassiensis</name>
    <dbReference type="NCBI Taxonomy" id="2984131"/>
    <lineage>
        <taxon>Bacteria</taxon>
        <taxon>Pseudomonadati</taxon>
        <taxon>Thermodesulfobacteriota</taxon>
        <taxon>Desulfobulbia</taxon>
        <taxon>Desulfobulbales</taxon>
        <taxon>Thiovibrionaceae</taxon>
        <taxon>Thiovibrio</taxon>
    </lineage>
</organism>